<gene>
    <name evidence="2" type="ORF">EIY87_03225</name>
</gene>
<accession>A0A427TKW9</accession>
<dbReference type="CDD" id="cd00448">
    <property type="entry name" value="YjgF_YER057c_UK114_family"/>
    <property type="match status" value="1"/>
</dbReference>
<dbReference type="EMBL" id="RSEC01000011">
    <property type="protein sequence ID" value="RSD25057.1"/>
    <property type="molecule type" value="Genomic_DNA"/>
</dbReference>
<comment type="caution">
    <text evidence="2">The sequence shown here is derived from an EMBL/GenBank/DDBJ whole genome shotgun (WGS) entry which is preliminary data.</text>
</comment>
<name>A0A427TKW9_9PSEU</name>
<dbReference type="InterPro" id="IPR035959">
    <property type="entry name" value="RutC-like_sf"/>
</dbReference>
<dbReference type="Pfam" id="PF01042">
    <property type="entry name" value="Ribonuc_L-PSP"/>
    <property type="match status" value="1"/>
</dbReference>
<comment type="similarity">
    <text evidence="1">Belongs to the RutC family.</text>
</comment>
<dbReference type="AlphaFoldDB" id="A0A427TKW9"/>
<evidence type="ECO:0000313" key="2">
    <source>
        <dbReference type="EMBL" id="RSD25057.1"/>
    </source>
</evidence>
<dbReference type="GO" id="GO:0019239">
    <property type="term" value="F:deaminase activity"/>
    <property type="evidence" value="ECO:0007669"/>
    <property type="project" value="TreeGrafter"/>
</dbReference>
<evidence type="ECO:0000313" key="3">
    <source>
        <dbReference type="Proteomes" id="UP000267081"/>
    </source>
</evidence>
<keyword evidence="3" id="KW-1185">Reference proteome</keyword>
<proteinExistence type="inferred from homology"/>
<dbReference type="PANTHER" id="PTHR11803:SF58">
    <property type="entry name" value="PROTEIN HMF1-RELATED"/>
    <property type="match status" value="1"/>
</dbReference>
<evidence type="ECO:0000256" key="1">
    <source>
        <dbReference type="ARBA" id="ARBA00010552"/>
    </source>
</evidence>
<sequence>MSNEHPYPAAFRSGDLVAVSGRLGVTATGALVPGGFEAECAQAFANLDAALQSVGAGRADVVKVVAYLTDVADRSSLNRVYEEFFAEPRPARSCIGAASLPYGGVVEVEALARVRDV</sequence>
<dbReference type="PANTHER" id="PTHR11803">
    <property type="entry name" value="2-IMINOBUTANOATE/2-IMINOPROPANOATE DEAMINASE RIDA"/>
    <property type="match status" value="1"/>
</dbReference>
<dbReference type="InterPro" id="IPR006175">
    <property type="entry name" value="YjgF/YER057c/UK114"/>
</dbReference>
<dbReference type="OrthoDB" id="9799840at2"/>
<dbReference type="RefSeq" id="WP_125306142.1">
    <property type="nucleotide sequence ID" value="NZ_RSEC01000011.1"/>
</dbReference>
<protein>
    <submittedName>
        <fullName evidence="2">Reactive intermediate/imine deaminase</fullName>
    </submittedName>
</protein>
<dbReference type="Proteomes" id="UP000267081">
    <property type="component" value="Unassembled WGS sequence"/>
</dbReference>
<organism evidence="2 3">
    <name type="scientific">Amycolatopsis eburnea</name>
    <dbReference type="NCBI Taxonomy" id="2267691"/>
    <lineage>
        <taxon>Bacteria</taxon>
        <taxon>Bacillati</taxon>
        <taxon>Actinomycetota</taxon>
        <taxon>Actinomycetes</taxon>
        <taxon>Pseudonocardiales</taxon>
        <taxon>Pseudonocardiaceae</taxon>
        <taxon>Amycolatopsis</taxon>
    </lineage>
</organism>
<dbReference type="GO" id="GO:0005829">
    <property type="term" value="C:cytosol"/>
    <property type="evidence" value="ECO:0007669"/>
    <property type="project" value="TreeGrafter"/>
</dbReference>
<reference evidence="2 3" key="1">
    <citation type="submission" date="2018-12" db="EMBL/GenBank/DDBJ databases">
        <title>Amycolatopsis eburnea sp. nov. actinomycete associate with arbuscular mycorrhiza fungal spore.</title>
        <authorList>
            <person name="Lumyong S."/>
            <person name="Chaiya L."/>
        </authorList>
    </citation>
    <scope>NUCLEOTIDE SEQUENCE [LARGE SCALE GENOMIC DNA]</scope>
    <source>
        <strain evidence="2 3">GLM-1</strain>
    </source>
</reference>
<dbReference type="SUPFAM" id="SSF55298">
    <property type="entry name" value="YjgF-like"/>
    <property type="match status" value="1"/>
</dbReference>
<dbReference type="Gene3D" id="3.30.1330.40">
    <property type="entry name" value="RutC-like"/>
    <property type="match status" value="1"/>
</dbReference>